<accession>A0A0F7ZWA1</accession>
<reference evidence="2 3" key="1">
    <citation type="journal article" date="2014" name="Genome Biol. Evol.">
        <title>Comparative genomics and transcriptomics analyses reveal divergent lifestyle features of nematode endoparasitic fungus Hirsutella minnesotensis.</title>
        <authorList>
            <person name="Lai Y."/>
            <person name="Liu K."/>
            <person name="Zhang X."/>
            <person name="Zhang X."/>
            <person name="Li K."/>
            <person name="Wang N."/>
            <person name="Shu C."/>
            <person name="Wu Y."/>
            <person name="Wang C."/>
            <person name="Bushley K.E."/>
            <person name="Xiang M."/>
            <person name="Liu X."/>
        </authorList>
    </citation>
    <scope>NUCLEOTIDE SEQUENCE [LARGE SCALE GENOMIC DNA]</scope>
    <source>
        <strain evidence="2 3">3608</strain>
    </source>
</reference>
<feature type="compositionally biased region" description="Basic residues" evidence="1">
    <location>
        <begin position="1"/>
        <end position="39"/>
    </location>
</feature>
<evidence type="ECO:0000313" key="3">
    <source>
        <dbReference type="Proteomes" id="UP000054481"/>
    </source>
</evidence>
<evidence type="ECO:0000313" key="2">
    <source>
        <dbReference type="EMBL" id="KJZ68612.1"/>
    </source>
</evidence>
<name>A0A0F7ZWA1_9HYPO</name>
<organism evidence="2 3">
    <name type="scientific">Hirsutella minnesotensis 3608</name>
    <dbReference type="NCBI Taxonomy" id="1043627"/>
    <lineage>
        <taxon>Eukaryota</taxon>
        <taxon>Fungi</taxon>
        <taxon>Dikarya</taxon>
        <taxon>Ascomycota</taxon>
        <taxon>Pezizomycotina</taxon>
        <taxon>Sordariomycetes</taxon>
        <taxon>Hypocreomycetidae</taxon>
        <taxon>Hypocreales</taxon>
        <taxon>Ophiocordycipitaceae</taxon>
        <taxon>Hirsutella</taxon>
    </lineage>
</organism>
<keyword evidence="3" id="KW-1185">Reference proteome</keyword>
<sequence length="294" mass="33122">MAYTRRKRGYTNYRRGSRRTFTRYGKKSSWKRPSGKKRPASVTSEVKKQIKELKLMRHGQPKKYVLNGLPEQVNVRAYSGRNYYFALPIPDVLLGHCRTGAMTDVYVTGFRFEGDFFYRVPMEMFAVCVKVPAGKLPAIPLVNDTKTEAQLWTVDEPYVDEVFRAGFADKARDKTLFQAPMHTGVCPRGTVSFNGSKKAAAHKGRASTTFSRKGEASSTSVTDKYVKSSFRMWWDIGAKLTVCDSTGCALGSQYALLCGVRPQVDLDSPPEEEEGMTPVVAYLRDMQVAVYIRQ</sequence>
<proteinExistence type="predicted"/>
<protein>
    <submittedName>
        <fullName evidence="2">Uncharacterized protein</fullName>
    </submittedName>
</protein>
<gene>
    <name evidence="2" type="ORF">HIM_12000</name>
</gene>
<feature type="region of interest" description="Disordered" evidence="1">
    <location>
        <begin position="1"/>
        <end position="43"/>
    </location>
</feature>
<dbReference type="Proteomes" id="UP000054481">
    <property type="component" value="Unassembled WGS sequence"/>
</dbReference>
<evidence type="ECO:0000256" key="1">
    <source>
        <dbReference type="SAM" id="MobiDB-lite"/>
    </source>
</evidence>
<dbReference type="EMBL" id="KQ030850">
    <property type="protein sequence ID" value="KJZ68612.1"/>
    <property type="molecule type" value="Genomic_DNA"/>
</dbReference>
<dbReference type="AlphaFoldDB" id="A0A0F7ZWA1"/>